<feature type="domain" description="Proliferating cell nuclear antigen PCNA C-terminal" evidence="4">
    <location>
        <begin position="148"/>
        <end position="272"/>
    </location>
</feature>
<dbReference type="InterPro" id="IPR022648">
    <property type="entry name" value="Pr_cel_nuc_antig_N"/>
</dbReference>
<dbReference type="SUPFAM" id="SSF55979">
    <property type="entry name" value="DNA clamp"/>
    <property type="match status" value="2"/>
</dbReference>
<evidence type="ECO:0008006" key="6">
    <source>
        <dbReference type="Google" id="ProtNLM"/>
    </source>
</evidence>
<dbReference type="Gene3D" id="3.70.10.10">
    <property type="match status" value="1"/>
</dbReference>
<dbReference type="GO" id="GO:0003677">
    <property type="term" value="F:DNA binding"/>
    <property type="evidence" value="ECO:0007669"/>
    <property type="project" value="UniProtKB-KW"/>
</dbReference>
<dbReference type="GO" id="GO:0043626">
    <property type="term" value="C:PCNA complex"/>
    <property type="evidence" value="ECO:0007669"/>
    <property type="project" value="TreeGrafter"/>
</dbReference>
<dbReference type="PANTHER" id="PTHR11352">
    <property type="entry name" value="PROLIFERATING CELL NUCLEAR ANTIGEN"/>
    <property type="match status" value="1"/>
</dbReference>
<dbReference type="GO" id="GO:0006275">
    <property type="term" value="P:regulation of DNA replication"/>
    <property type="evidence" value="ECO:0007669"/>
    <property type="project" value="InterPro"/>
</dbReference>
<dbReference type="PRINTS" id="PR00339">
    <property type="entry name" value="PCNACYCLIN"/>
</dbReference>
<feature type="domain" description="Proliferating cell nuclear antigen PCNA N-terminal" evidence="3">
    <location>
        <begin position="5"/>
        <end position="141"/>
    </location>
</feature>
<organism evidence="5">
    <name type="scientific">viral metagenome</name>
    <dbReference type="NCBI Taxonomy" id="1070528"/>
    <lineage>
        <taxon>unclassified sequences</taxon>
        <taxon>metagenomes</taxon>
        <taxon>organismal metagenomes</taxon>
    </lineage>
</organism>
<dbReference type="GO" id="GO:0006298">
    <property type="term" value="P:mismatch repair"/>
    <property type="evidence" value="ECO:0007669"/>
    <property type="project" value="TreeGrafter"/>
</dbReference>
<dbReference type="InterPro" id="IPR000730">
    <property type="entry name" value="Pr_cel_nuc_antig"/>
</dbReference>
<comment type="similarity">
    <text evidence="1">Belongs to the PCNA family.</text>
</comment>
<dbReference type="InterPro" id="IPR022649">
    <property type="entry name" value="Pr_cel_nuc_antig_C"/>
</dbReference>
<evidence type="ECO:0000259" key="3">
    <source>
        <dbReference type="Pfam" id="PF00705"/>
    </source>
</evidence>
<proteinExistence type="inferred from homology"/>
<dbReference type="GO" id="GO:0019985">
    <property type="term" value="P:translesion synthesis"/>
    <property type="evidence" value="ECO:0007669"/>
    <property type="project" value="TreeGrafter"/>
</dbReference>
<dbReference type="PANTHER" id="PTHR11352:SF0">
    <property type="entry name" value="PROLIFERATING CELL NUCLEAR ANTIGEN"/>
    <property type="match status" value="1"/>
</dbReference>
<dbReference type="CDD" id="cd00577">
    <property type="entry name" value="PCNA"/>
    <property type="match status" value="1"/>
</dbReference>
<dbReference type="InterPro" id="IPR046938">
    <property type="entry name" value="DNA_clamp_sf"/>
</dbReference>
<dbReference type="EMBL" id="MN739896">
    <property type="protein sequence ID" value="QHT76479.1"/>
    <property type="molecule type" value="Genomic_DNA"/>
</dbReference>
<dbReference type="GO" id="GO:0030337">
    <property type="term" value="F:DNA polymerase processivity factor activity"/>
    <property type="evidence" value="ECO:0007669"/>
    <property type="project" value="InterPro"/>
</dbReference>
<dbReference type="AlphaFoldDB" id="A0A6C0H7K9"/>
<dbReference type="NCBIfam" id="TIGR00590">
    <property type="entry name" value="pcna"/>
    <property type="match status" value="1"/>
</dbReference>
<evidence type="ECO:0000256" key="2">
    <source>
        <dbReference type="ARBA" id="ARBA00023125"/>
    </source>
</evidence>
<dbReference type="Pfam" id="PF02747">
    <property type="entry name" value="PCNA_C"/>
    <property type="match status" value="1"/>
</dbReference>
<name>A0A6C0H7K9_9ZZZZ</name>
<evidence type="ECO:0000313" key="5">
    <source>
        <dbReference type="EMBL" id="QHT76479.1"/>
    </source>
</evidence>
<evidence type="ECO:0000259" key="4">
    <source>
        <dbReference type="Pfam" id="PF02747"/>
    </source>
</evidence>
<protein>
    <recommendedName>
        <fullName evidence="6">Proliferating cell nuclear antigen PCNA N-terminal domain-containing protein</fullName>
    </recommendedName>
</protein>
<reference evidence="5" key="1">
    <citation type="journal article" date="2020" name="Nature">
        <title>Giant virus diversity and host interactions through global metagenomics.</title>
        <authorList>
            <person name="Schulz F."/>
            <person name="Roux S."/>
            <person name="Paez-Espino D."/>
            <person name="Jungbluth S."/>
            <person name="Walsh D.A."/>
            <person name="Denef V.J."/>
            <person name="McMahon K.D."/>
            <person name="Konstantinidis K.T."/>
            <person name="Eloe-Fadrosh E.A."/>
            <person name="Kyrpides N.C."/>
            <person name="Woyke T."/>
        </authorList>
    </citation>
    <scope>NUCLEOTIDE SEQUENCE</scope>
    <source>
        <strain evidence="5">GVMAG-M-3300023179-82</strain>
    </source>
</reference>
<evidence type="ECO:0000256" key="1">
    <source>
        <dbReference type="ARBA" id="ARBA00010462"/>
    </source>
</evidence>
<accession>A0A6C0H7K9</accession>
<keyword evidence="2" id="KW-0238">DNA-binding</keyword>
<sequence length="275" mass="31519">MVYILELKTSHIVAIKIVIDAISSLLTDARFDFYPYHIKDESTDDIKIGGLILKEVTKTAKILVHLKIDADKLDIYNYNYDKNKLSIGIDINNLLKCLKCMSHFDNMTWIIDDTDINKLLIILESYEKKEKKTFKLNLLDCVDDTYDIAPIEFPYLITLPSHDFQKYCKDMATSSDKIEIKVTSNKLYLSGKGELGQIEFEVGESNNGLSIISTSSNTNEIVQGLFELKFLLIFTKCTNLCNQLTIYLKNDYPIIVSYQIYTIGEIKLILSPSKY</sequence>
<dbReference type="GO" id="GO:0006272">
    <property type="term" value="P:leading strand elongation"/>
    <property type="evidence" value="ECO:0007669"/>
    <property type="project" value="TreeGrafter"/>
</dbReference>
<dbReference type="Pfam" id="PF00705">
    <property type="entry name" value="PCNA_N"/>
    <property type="match status" value="1"/>
</dbReference>